<evidence type="ECO:0000256" key="3">
    <source>
        <dbReference type="ARBA" id="ARBA00022630"/>
    </source>
</evidence>
<dbReference type="GO" id="GO:0050660">
    <property type="term" value="F:flavin adenine dinucleotide binding"/>
    <property type="evidence" value="ECO:0007669"/>
    <property type="project" value="InterPro"/>
</dbReference>
<dbReference type="OrthoDB" id="9785276at2"/>
<dbReference type="Proteomes" id="UP000298180">
    <property type="component" value="Unassembled WGS sequence"/>
</dbReference>
<evidence type="ECO:0000256" key="1">
    <source>
        <dbReference type="ARBA" id="ARBA00001974"/>
    </source>
</evidence>
<evidence type="ECO:0000259" key="6">
    <source>
        <dbReference type="PROSITE" id="PS00624"/>
    </source>
</evidence>
<feature type="domain" description="Glucose-methanol-choline oxidoreductase N-terminal" evidence="6">
    <location>
        <begin position="257"/>
        <end position="271"/>
    </location>
</feature>
<keyword evidence="3" id="KW-0285">Flavoprotein</keyword>
<dbReference type="InterPro" id="IPR007867">
    <property type="entry name" value="GMC_OxRtase_C"/>
</dbReference>
<sequence length="550" mass="59235">MQGFDFIIVGGGSAGCVIANRLSADPAVKVALIEAGPSDLGFPTRFKATLPIGNVFLLPHAKYNWQYEFTGGEGVGNRAIPCPRGKMLGGCSSVNGSVYIRGHRSDYDAWRDAGNQGWGFDDVLPAFKRQERRLFGDPAYHGRDGELDVQQPRAVNPLTNAFVAAAVAAGHRKTDDFNGAEQDGFGVWDVNQRNGTRLSSSRAFLHPVMSRPNLTVLTDCFVERVDVANGAATGVTVVREGRRESITASHEVILAGGAINSPHLLMLSGIGAAGVLAQHGVRVVHDLPGVGRNLQDHPTAPIAMLDRSSRAYALSWQSLPRVVASPFQYLMDRSGMLASNAAEGGGYIRTRPGLDRPDVQITLLAGLKGTARAIPREHGIMLLVSLLRPKSRGWVTLASPSPQDRPVLHPAFLEQREEVRTLIAGVRETRRILSLSPMAEHLGLERTPGPQFQSDEELERAIRATLSTVYHPVGTCKMGPPTDAEAVVDDRLRVHGLQRLRVADASIMPNIIGGNTSAPAMMIGERAASFILDREAPVQRRAAVPEAANV</sequence>
<proteinExistence type="inferred from homology"/>
<dbReference type="GO" id="GO:0016614">
    <property type="term" value="F:oxidoreductase activity, acting on CH-OH group of donors"/>
    <property type="evidence" value="ECO:0007669"/>
    <property type="project" value="InterPro"/>
</dbReference>
<feature type="binding site" evidence="5">
    <location>
        <position position="222"/>
    </location>
    <ligand>
        <name>FAD</name>
        <dbReference type="ChEBI" id="CHEBI:57692"/>
    </ligand>
</feature>
<reference evidence="7 8" key="1">
    <citation type="submission" date="2019-03" db="EMBL/GenBank/DDBJ databases">
        <title>Ramlibacter henchirensis DSM 14656, whole genome shotgun sequence.</title>
        <authorList>
            <person name="Zhang X."/>
            <person name="Feng G."/>
            <person name="Zhu H."/>
        </authorList>
    </citation>
    <scope>NUCLEOTIDE SEQUENCE [LARGE SCALE GENOMIC DNA]</scope>
    <source>
        <strain evidence="7 8">DSM 14656</strain>
    </source>
</reference>
<dbReference type="Gene3D" id="3.50.50.60">
    <property type="entry name" value="FAD/NAD(P)-binding domain"/>
    <property type="match status" value="1"/>
</dbReference>
<comment type="cofactor">
    <cofactor evidence="1 5">
        <name>FAD</name>
        <dbReference type="ChEBI" id="CHEBI:57692"/>
    </cofactor>
</comment>
<evidence type="ECO:0000256" key="4">
    <source>
        <dbReference type="ARBA" id="ARBA00022827"/>
    </source>
</evidence>
<dbReference type="EMBL" id="SMLM01000002">
    <property type="protein sequence ID" value="TFZ02835.1"/>
    <property type="molecule type" value="Genomic_DNA"/>
</dbReference>
<keyword evidence="8" id="KW-1185">Reference proteome</keyword>
<dbReference type="AlphaFoldDB" id="A0A4Z0BXU6"/>
<dbReference type="InterPro" id="IPR012132">
    <property type="entry name" value="GMC_OxRdtase"/>
</dbReference>
<dbReference type="SUPFAM" id="SSF51905">
    <property type="entry name" value="FAD/NAD(P)-binding domain"/>
    <property type="match status" value="1"/>
</dbReference>
<dbReference type="Pfam" id="PF05199">
    <property type="entry name" value="GMC_oxred_C"/>
    <property type="match status" value="1"/>
</dbReference>
<dbReference type="PANTHER" id="PTHR11552">
    <property type="entry name" value="GLUCOSE-METHANOL-CHOLINE GMC OXIDOREDUCTASE"/>
    <property type="match status" value="1"/>
</dbReference>
<organism evidence="7 8">
    <name type="scientific">Ramlibacter henchirensis</name>
    <dbReference type="NCBI Taxonomy" id="204072"/>
    <lineage>
        <taxon>Bacteria</taxon>
        <taxon>Pseudomonadati</taxon>
        <taxon>Pseudomonadota</taxon>
        <taxon>Betaproteobacteria</taxon>
        <taxon>Burkholderiales</taxon>
        <taxon>Comamonadaceae</taxon>
        <taxon>Ramlibacter</taxon>
    </lineage>
</organism>
<evidence type="ECO:0000256" key="5">
    <source>
        <dbReference type="PIRSR" id="PIRSR000137-2"/>
    </source>
</evidence>
<dbReference type="RefSeq" id="WP_135264359.1">
    <property type="nucleotide sequence ID" value="NZ_SMLM01000002.1"/>
</dbReference>
<comment type="similarity">
    <text evidence="2">Belongs to the GMC oxidoreductase family.</text>
</comment>
<name>A0A4Z0BXU6_9BURK</name>
<dbReference type="InterPro" id="IPR000172">
    <property type="entry name" value="GMC_OxRdtase_N"/>
</dbReference>
<protein>
    <submittedName>
        <fullName evidence="7">Glucose-methanol-choline oxidoreductase</fullName>
    </submittedName>
</protein>
<dbReference type="SUPFAM" id="SSF54373">
    <property type="entry name" value="FAD-linked reductases, C-terminal domain"/>
    <property type="match status" value="1"/>
</dbReference>
<dbReference type="InterPro" id="IPR036188">
    <property type="entry name" value="FAD/NAD-bd_sf"/>
</dbReference>
<accession>A0A4Z0BXU6</accession>
<dbReference type="PROSITE" id="PS00624">
    <property type="entry name" value="GMC_OXRED_2"/>
    <property type="match status" value="1"/>
</dbReference>
<comment type="caution">
    <text evidence="7">The sequence shown here is derived from an EMBL/GenBank/DDBJ whole genome shotgun (WGS) entry which is preliminary data.</text>
</comment>
<evidence type="ECO:0000313" key="8">
    <source>
        <dbReference type="Proteomes" id="UP000298180"/>
    </source>
</evidence>
<feature type="binding site" evidence="5">
    <location>
        <begin position="95"/>
        <end position="98"/>
    </location>
    <ligand>
        <name>FAD</name>
        <dbReference type="ChEBI" id="CHEBI:57692"/>
    </ligand>
</feature>
<gene>
    <name evidence="7" type="ORF">EZ313_16470</name>
</gene>
<dbReference type="PIRSF" id="PIRSF000137">
    <property type="entry name" value="Alcohol_oxidase"/>
    <property type="match status" value="1"/>
</dbReference>
<dbReference type="PANTHER" id="PTHR11552:SF147">
    <property type="entry name" value="CHOLINE DEHYDROGENASE, MITOCHONDRIAL"/>
    <property type="match status" value="1"/>
</dbReference>
<dbReference type="Pfam" id="PF00732">
    <property type="entry name" value="GMC_oxred_N"/>
    <property type="match status" value="1"/>
</dbReference>
<evidence type="ECO:0000313" key="7">
    <source>
        <dbReference type="EMBL" id="TFZ02835.1"/>
    </source>
</evidence>
<keyword evidence="4 5" id="KW-0274">FAD</keyword>
<evidence type="ECO:0000256" key="2">
    <source>
        <dbReference type="ARBA" id="ARBA00010790"/>
    </source>
</evidence>
<dbReference type="Gene3D" id="3.30.410.40">
    <property type="match status" value="1"/>
</dbReference>